<dbReference type="Proteomes" id="UP000077748">
    <property type="component" value="Chromosome"/>
</dbReference>
<dbReference type="EMBL" id="CP015878">
    <property type="protein sequence ID" value="ANI17269.1"/>
    <property type="molecule type" value="Genomic_DNA"/>
</dbReference>
<sequence length="84" mass="8782">MAVFVRVVIYKVPTLPVGEVGIAELGDGGGVQVYPGTAAFFPRFAWDLDLSPMGCIGGAQYVRPEDAAEAQQFIPGAGALGIER</sequence>
<reference evidence="1 2" key="1">
    <citation type="submission" date="2016-05" db="EMBL/GenBank/DDBJ databases">
        <title>Genome Sequence of Pseudomonas citronellolis Strain SJTE-3, an Estrogens and Persistent Organic Pollutants degradation strain.</title>
        <authorList>
            <person name="Liang R."/>
        </authorList>
    </citation>
    <scope>NUCLEOTIDE SEQUENCE [LARGE SCALE GENOMIC DNA]</scope>
    <source>
        <strain evidence="1 2">SJTE-3</strain>
    </source>
</reference>
<dbReference type="AlphaFoldDB" id="A0A1A9KIF9"/>
<accession>A0A1A9KIF9</accession>
<evidence type="ECO:0000313" key="1">
    <source>
        <dbReference type="EMBL" id="ANI17269.1"/>
    </source>
</evidence>
<name>A0A1A9KIF9_9PSED</name>
<organism evidence="1 2">
    <name type="scientific">Pseudomonas citronellolis</name>
    <dbReference type="NCBI Taxonomy" id="53408"/>
    <lineage>
        <taxon>Bacteria</taxon>
        <taxon>Pseudomonadati</taxon>
        <taxon>Pseudomonadota</taxon>
        <taxon>Gammaproteobacteria</taxon>
        <taxon>Pseudomonadales</taxon>
        <taxon>Pseudomonadaceae</taxon>
        <taxon>Pseudomonas</taxon>
    </lineage>
</organism>
<protein>
    <submittedName>
        <fullName evidence="1">Uncharacterized protein</fullName>
    </submittedName>
</protein>
<evidence type="ECO:0000313" key="2">
    <source>
        <dbReference type="Proteomes" id="UP000077748"/>
    </source>
</evidence>
<proteinExistence type="predicted"/>
<gene>
    <name evidence="1" type="ORF">A9C11_26240</name>
</gene>